<name>A0A6P4AXS2_ARADU</name>
<dbReference type="RefSeq" id="XP_015932800.1">
    <property type="nucleotide sequence ID" value="XM_016077314.1"/>
</dbReference>
<evidence type="ECO:0000313" key="1">
    <source>
        <dbReference type="Proteomes" id="UP000515211"/>
    </source>
</evidence>
<evidence type="ECO:0000313" key="2">
    <source>
        <dbReference type="RefSeq" id="XP_015932800.1"/>
    </source>
</evidence>
<proteinExistence type="predicted"/>
<dbReference type="Gene3D" id="2.40.70.10">
    <property type="entry name" value="Acid Proteases"/>
    <property type="match status" value="1"/>
</dbReference>
<dbReference type="Proteomes" id="UP000515211">
    <property type="component" value="Chromosome 7"/>
</dbReference>
<gene>
    <name evidence="2" type="primary">LOC107459100</name>
</gene>
<protein>
    <submittedName>
        <fullName evidence="2">Uncharacterized protein LOC107459100</fullName>
    </submittedName>
</protein>
<accession>A0A6P4AXS2</accession>
<dbReference type="KEGG" id="adu:107459100"/>
<dbReference type="PANTHER" id="PTHR33067:SF9">
    <property type="entry name" value="RNA-DIRECTED DNA POLYMERASE"/>
    <property type="match status" value="1"/>
</dbReference>
<dbReference type="PANTHER" id="PTHR33067">
    <property type="entry name" value="RNA-DIRECTED DNA POLYMERASE-RELATED"/>
    <property type="match status" value="1"/>
</dbReference>
<reference evidence="2" key="2">
    <citation type="submission" date="2025-08" db="UniProtKB">
        <authorList>
            <consortium name="RefSeq"/>
        </authorList>
    </citation>
    <scope>IDENTIFICATION</scope>
    <source>
        <tissue evidence="2">Whole plant</tissue>
    </source>
</reference>
<reference evidence="1" key="1">
    <citation type="journal article" date="2016" name="Nat. Genet.">
        <title>The genome sequences of Arachis duranensis and Arachis ipaensis, the diploid ancestors of cultivated peanut.</title>
        <authorList>
            <person name="Bertioli D.J."/>
            <person name="Cannon S.B."/>
            <person name="Froenicke L."/>
            <person name="Huang G."/>
            <person name="Farmer A.D."/>
            <person name="Cannon E.K."/>
            <person name="Liu X."/>
            <person name="Gao D."/>
            <person name="Clevenger J."/>
            <person name="Dash S."/>
            <person name="Ren L."/>
            <person name="Moretzsohn M.C."/>
            <person name="Shirasawa K."/>
            <person name="Huang W."/>
            <person name="Vidigal B."/>
            <person name="Abernathy B."/>
            <person name="Chu Y."/>
            <person name="Niederhuth C.E."/>
            <person name="Umale P."/>
            <person name="Araujo A.C."/>
            <person name="Kozik A."/>
            <person name="Kim K.D."/>
            <person name="Burow M.D."/>
            <person name="Varshney R.K."/>
            <person name="Wang X."/>
            <person name="Zhang X."/>
            <person name="Barkley N."/>
            <person name="Guimaraes P.M."/>
            <person name="Isobe S."/>
            <person name="Guo B."/>
            <person name="Liao B."/>
            <person name="Stalker H.T."/>
            <person name="Schmitz R.J."/>
            <person name="Scheffler B.E."/>
            <person name="Leal-Bertioli S.C."/>
            <person name="Xun X."/>
            <person name="Jackson S.A."/>
            <person name="Michelmore R."/>
            <person name="Ozias-Akins P."/>
        </authorList>
    </citation>
    <scope>NUCLEOTIDE SEQUENCE [LARGE SCALE GENOMIC DNA]</scope>
    <source>
        <strain evidence="1">cv. V14167</strain>
    </source>
</reference>
<dbReference type="AlphaFoldDB" id="A0A6P4AXS2"/>
<organism evidence="1 2">
    <name type="scientific">Arachis duranensis</name>
    <name type="common">Wild peanut</name>
    <dbReference type="NCBI Taxonomy" id="130453"/>
    <lineage>
        <taxon>Eukaryota</taxon>
        <taxon>Viridiplantae</taxon>
        <taxon>Streptophyta</taxon>
        <taxon>Embryophyta</taxon>
        <taxon>Tracheophyta</taxon>
        <taxon>Spermatophyta</taxon>
        <taxon>Magnoliopsida</taxon>
        <taxon>eudicotyledons</taxon>
        <taxon>Gunneridae</taxon>
        <taxon>Pentapetalae</taxon>
        <taxon>rosids</taxon>
        <taxon>fabids</taxon>
        <taxon>Fabales</taxon>
        <taxon>Fabaceae</taxon>
        <taxon>Papilionoideae</taxon>
        <taxon>50 kb inversion clade</taxon>
        <taxon>dalbergioids sensu lato</taxon>
        <taxon>Dalbergieae</taxon>
        <taxon>Pterocarpus clade</taxon>
        <taxon>Arachis</taxon>
    </lineage>
</organism>
<dbReference type="InterPro" id="IPR021109">
    <property type="entry name" value="Peptidase_aspartic_dom_sf"/>
</dbReference>
<dbReference type="GeneID" id="107459100"/>
<keyword evidence="1" id="KW-1185">Reference proteome</keyword>
<sequence>MSSIRNLEIQIGQLSKRIPKIPSNTLPSNTEFNPKKECKALTIKVMAEPKEGVAIHELKEIRAHEETETVTLHAPQLIEESEEYSSLEEDEESKEEKIAWYLAILRKLKANSSHTEALKEEDEPVVLAKKCSALVQKKLPQKLPDPGSFLIPCTIGTITFEKELCDLGSSINLMPLSVMKRLRILKVQNAKILLEMADKSLKRAYDNGEDRDESIILERPFLTTAKAILDVERGELVLRLQEDHILFKIPNPRSPSDRVGTIVQHIVFQHSL</sequence>